<dbReference type="GO" id="GO:0008168">
    <property type="term" value="F:methyltransferase activity"/>
    <property type="evidence" value="ECO:0007669"/>
    <property type="project" value="UniProtKB-KW"/>
</dbReference>
<dbReference type="NCBIfam" id="TIGR00027">
    <property type="entry name" value="mthyl_TIGR00027"/>
    <property type="match status" value="1"/>
</dbReference>
<evidence type="ECO:0000256" key="5">
    <source>
        <dbReference type="ARBA" id="ARBA00022691"/>
    </source>
</evidence>
<evidence type="ECO:0000313" key="7">
    <source>
        <dbReference type="EMBL" id="MFA1544418.1"/>
    </source>
</evidence>
<dbReference type="InterPro" id="IPR011610">
    <property type="entry name" value="SAM_mthyl_Trfase_ML2640-like"/>
</dbReference>
<dbReference type="PANTHER" id="PTHR43619:SF2">
    <property type="entry name" value="S-ADENOSYL-L-METHIONINE-DEPENDENT METHYLTRANSFERASES SUPERFAMILY PROTEIN"/>
    <property type="match status" value="1"/>
</dbReference>
<dbReference type="RefSeq" id="WP_371954961.1">
    <property type="nucleotide sequence ID" value="NZ_JAXCEI010000030.1"/>
</dbReference>
<evidence type="ECO:0000256" key="2">
    <source>
        <dbReference type="ARBA" id="ARBA00008138"/>
    </source>
</evidence>
<keyword evidence="8" id="KW-1185">Reference proteome</keyword>
<dbReference type="Gene3D" id="3.40.50.150">
    <property type="entry name" value="Vaccinia Virus protein VP39"/>
    <property type="match status" value="1"/>
</dbReference>
<keyword evidence="4 7" id="KW-0808">Transferase</keyword>
<comment type="caution">
    <text evidence="7">The sequence shown here is derived from an EMBL/GenBank/DDBJ whole genome shotgun (WGS) entry which is preliminary data.</text>
</comment>
<evidence type="ECO:0000256" key="1">
    <source>
        <dbReference type="ARBA" id="ARBA00003907"/>
    </source>
</evidence>
<dbReference type="SUPFAM" id="SSF53335">
    <property type="entry name" value="S-adenosyl-L-methionine-dependent methyltransferases"/>
    <property type="match status" value="1"/>
</dbReference>
<proteinExistence type="inferred from homology"/>
<dbReference type="GO" id="GO:0032259">
    <property type="term" value="P:methylation"/>
    <property type="evidence" value="ECO:0007669"/>
    <property type="project" value="UniProtKB-KW"/>
</dbReference>
<protein>
    <recommendedName>
        <fullName evidence="6">S-adenosyl-L-methionine-dependent methyltransferase</fullName>
        <ecNumber evidence="6">2.1.1.-</ecNumber>
    </recommendedName>
</protein>
<dbReference type="PANTHER" id="PTHR43619">
    <property type="entry name" value="S-ADENOSYL-L-METHIONINE-DEPENDENT METHYLTRANSFERASE YKTD-RELATED"/>
    <property type="match status" value="1"/>
</dbReference>
<evidence type="ECO:0000256" key="3">
    <source>
        <dbReference type="ARBA" id="ARBA00022603"/>
    </source>
</evidence>
<dbReference type="InterPro" id="IPR029063">
    <property type="entry name" value="SAM-dependent_MTases_sf"/>
</dbReference>
<comment type="similarity">
    <text evidence="2 6">Belongs to the UPF0677 family.</text>
</comment>
<dbReference type="EC" id="2.1.1.-" evidence="6"/>
<dbReference type="InterPro" id="IPR007213">
    <property type="entry name" value="Ppm1/Ppm2/Tcmp"/>
</dbReference>
<evidence type="ECO:0000256" key="4">
    <source>
        <dbReference type="ARBA" id="ARBA00022679"/>
    </source>
</evidence>
<evidence type="ECO:0000313" key="8">
    <source>
        <dbReference type="Proteomes" id="UP001569963"/>
    </source>
</evidence>
<evidence type="ECO:0000256" key="6">
    <source>
        <dbReference type="RuleBase" id="RU362030"/>
    </source>
</evidence>
<reference evidence="7 8" key="1">
    <citation type="submission" date="2023-11" db="EMBL/GenBank/DDBJ databases">
        <title>Actinomadura monticuli sp. nov., isolated from volcanic ash.</title>
        <authorList>
            <person name="Lee S.D."/>
            <person name="Yang H."/>
            <person name="Kim I.S."/>
        </authorList>
    </citation>
    <scope>NUCLEOTIDE SEQUENCE [LARGE SCALE GENOMIC DNA]</scope>
    <source>
        <strain evidence="7 8">DLS-62</strain>
    </source>
</reference>
<keyword evidence="3 6" id="KW-0489">Methyltransferase</keyword>
<accession>A0ABV4QML3</accession>
<dbReference type="EMBL" id="JAXCEI010000030">
    <property type="protein sequence ID" value="MFA1544418.1"/>
    <property type="molecule type" value="Genomic_DNA"/>
</dbReference>
<name>A0ABV4QML3_9ACTN</name>
<keyword evidence="5 6" id="KW-0949">S-adenosyl-L-methionine</keyword>
<dbReference type="Proteomes" id="UP001569963">
    <property type="component" value="Unassembled WGS sequence"/>
</dbReference>
<dbReference type="Pfam" id="PF04072">
    <property type="entry name" value="LCM"/>
    <property type="match status" value="1"/>
</dbReference>
<gene>
    <name evidence="7" type="ORF">SM611_36300</name>
</gene>
<comment type="function">
    <text evidence="1 6">Exhibits S-adenosyl-L-methionine-dependent methyltransferase activity.</text>
</comment>
<sequence length="303" mass="32116">MKPGQGSRTAIFVCQGRAVADGRMAVGRFSDAVARRLLGPDELRPVDAVRDGTTRRLEGRERWAAESVRACAEIMAPRTVMIDEAVADAVTGQGVQQVVLLGAGLDTRPWRLPALESAKVFSADHPATQAEARTRAAELTPVARRLVFAPVDLITEPLDAALGAAGHDRTAPTVWVWEGVVPYLRKADVVATATVVARQSAPGSVLVVNYQTPSLRAGIGRGLVNLVARLGRIDTATADEPWRSTWTPAAMAGLLAARGFTVEQDADLLSLARRLGSPTVHSRSLGNGRVAIARFTGPAPASR</sequence>
<organism evidence="7 8">
    <name type="scientific">Actinomadura monticuli</name>
    <dbReference type="NCBI Taxonomy" id="3097367"/>
    <lineage>
        <taxon>Bacteria</taxon>
        <taxon>Bacillati</taxon>
        <taxon>Actinomycetota</taxon>
        <taxon>Actinomycetes</taxon>
        <taxon>Streptosporangiales</taxon>
        <taxon>Thermomonosporaceae</taxon>
        <taxon>Actinomadura</taxon>
    </lineage>
</organism>